<evidence type="ECO:0008006" key="5">
    <source>
        <dbReference type="Google" id="ProtNLM"/>
    </source>
</evidence>
<feature type="signal peptide" evidence="2">
    <location>
        <begin position="1"/>
        <end position="33"/>
    </location>
</feature>
<evidence type="ECO:0000256" key="2">
    <source>
        <dbReference type="SAM" id="SignalP"/>
    </source>
</evidence>
<sequence length="243" mass="25291">MTFPLGTVTGSRTAAARRAAAALALGGALFLSAGCTDAEGLHTEGDSAEVSAPLALWQDTHPKPAAPGQSAGQPTAVPGLPEIASGDMGQAVALDVVKADVAEDLRKDGGSARLVNPIAAKKLAACKGKDCAVREPVLHDLTGDGKDELITAVDIDGRFSELRVYTVKDRKVIRVLSRRAVLEGVEVAAGHLAVREPTSNPTYVSVSDYVWDDERGGMFLQQLSLDTCRAPERPGRPCPEAGG</sequence>
<proteinExistence type="predicted"/>
<gene>
    <name evidence="3" type="ORF">SAMN05421806_108199</name>
</gene>
<dbReference type="EMBL" id="FNFF01000008">
    <property type="protein sequence ID" value="SDK52593.1"/>
    <property type="molecule type" value="Genomic_DNA"/>
</dbReference>
<dbReference type="Proteomes" id="UP000199155">
    <property type="component" value="Unassembled WGS sequence"/>
</dbReference>
<evidence type="ECO:0000313" key="3">
    <source>
        <dbReference type="EMBL" id="SDK52593.1"/>
    </source>
</evidence>
<keyword evidence="2" id="KW-0732">Signal</keyword>
<feature type="chain" id="PRO_5039516027" description="Lipoprotein" evidence="2">
    <location>
        <begin position="34"/>
        <end position="243"/>
    </location>
</feature>
<dbReference type="AlphaFoldDB" id="A0A1G9CLM9"/>
<keyword evidence="4" id="KW-1185">Reference proteome</keyword>
<name>A0A1G9CLM9_9ACTN</name>
<dbReference type="RefSeq" id="WP_245769445.1">
    <property type="nucleotide sequence ID" value="NZ_FNFF01000008.1"/>
</dbReference>
<dbReference type="STRING" id="417292.SAMN05421806_108199"/>
<evidence type="ECO:0000313" key="4">
    <source>
        <dbReference type="Proteomes" id="UP000199155"/>
    </source>
</evidence>
<accession>A0A1G9CLM9</accession>
<organism evidence="3 4">
    <name type="scientific">Streptomyces indicus</name>
    <dbReference type="NCBI Taxonomy" id="417292"/>
    <lineage>
        <taxon>Bacteria</taxon>
        <taxon>Bacillati</taxon>
        <taxon>Actinomycetota</taxon>
        <taxon>Actinomycetes</taxon>
        <taxon>Kitasatosporales</taxon>
        <taxon>Streptomycetaceae</taxon>
        <taxon>Streptomyces</taxon>
    </lineage>
</organism>
<feature type="region of interest" description="Disordered" evidence="1">
    <location>
        <begin position="59"/>
        <end position="82"/>
    </location>
</feature>
<protein>
    <recommendedName>
        <fullName evidence="5">Lipoprotein</fullName>
    </recommendedName>
</protein>
<reference evidence="3 4" key="1">
    <citation type="submission" date="2016-10" db="EMBL/GenBank/DDBJ databases">
        <authorList>
            <person name="de Groot N.N."/>
        </authorList>
    </citation>
    <scope>NUCLEOTIDE SEQUENCE [LARGE SCALE GENOMIC DNA]</scope>
    <source>
        <strain evidence="3 4">CGMCC 4.5727</strain>
    </source>
</reference>
<evidence type="ECO:0000256" key="1">
    <source>
        <dbReference type="SAM" id="MobiDB-lite"/>
    </source>
</evidence>